<keyword evidence="3" id="KW-0520">NAD</keyword>
<dbReference type="GO" id="GO:0016616">
    <property type="term" value="F:oxidoreductase activity, acting on the CH-OH group of donors, NAD or NADP as acceptor"/>
    <property type="evidence" value="ECO:0007669"/>
    <property type="project" value="InterPro"/>
</dbReference>
<keyword evidence="2" id="KW-0560">Oxidoreductase</keyword>
<dbReference type="Proteomes" id="UP001318040">
    <property type="component" value="Chromosome 54"/>
</dbReference>
<proteinExistence type="inferred from homology"/>
<dbReference type="GO" id="GO:0006694">
    <property type="term" value="P:steroid biosynthetic process"/>
    <property type="evidence" value="ECO:0007669"/>
    <property type="project" value="InterPro"/>
</dbReference>
<dbReference type="RefSeq" id="XP_032830669.1">
    <property type="nucleotide sequence ID" value="XM_032974778.1"/>
</dbReference>
<evidence type="ECO:0000256" key="4">
    <source>
        <dbReference type="SAM" id="Phobius"/>
    </source>
</evidence>
<comment type="similarity">
    <text evidence="1">Belongs to the 3-beta-HSD family.</text>
</comment>
<dbReference type="Pfam" id="PF01073">
    <property type="entry name" value="3Beta_HSD"/>
    <property type="match status" value="1"/>
</dbReference>
<name>A0AAJ7U7M9_PETMA</name>
<evidence type="ECO:0000259" key="5">
    <source>
        <dbReference type="Pfam" id="PF01073"/>
    </source>
</evidence>
<accession>A0AAJ7U7M9</accession>
<protein>
    <submittedName>
        <fullName evidence="7 8">Short-chain dehydrogenase/reductase family 42E member 1 isoform X2</fullName>
    </submittedName>
</protein>
<dbReference type="InterPro" id="IPR036291">
    <property type="entry name" value="NAD(P)-bd_dom_sf"/>
</dbReference>
<evidence type="ECO:0000256" key="2">
    <source>
        <dbReference type="ARBA" id="ARBA00023002"/>
    </source>
</evidence>
<keyword evidence="6" id="KW-1185">Reference proteome</keyword>
<dbReference type="Gene3D" id="3.40.50.720">
    <property type="entry name" value="NAD(P)-binding Rossmann-like Domain"/>
    <property type="match status" value="1"/>
</dbReference>
<feature type="transmembrane region" description="Helical" evidence="4">
    <location>
        <begin position="380"/>
        <end position="406"/>
    </location>
</feature>
<dbReference type="InterPro" id="IPR050177">
    <property type="entry name" value="Lipid_A_modif_metabolic_enz"/>
</dbReference>
<dbReference type="CTD" id="93517"/>
<dbReference type="InterPro" id="IPR002225">
    <property type="entry name" value="3Beta_OHSteriod_DH/Estase"/>
</dbReference>
<evidence type="ECO:0000256" key="3">
    <source>
        <dbReference type="ARBA" id="ARBA00023027"/>
    </source>
</evidence>
<dbReference type="AlphaFoldDB" id="A0AAJ7U7M9"/>
<keyword evidence="4" id="KW-0472">Membrane</keyword>
<dbReference type="SUPFAM" id="SSF51735">
    <property type="entry name" value="NAD(P)-binding Rossmann-fold domains"/>
    <property type="match status" value="1"/>
</dbReference>
<evidence type="ECO:0000313" key="6">
    <source>
        <dbReference type="Proteomes" id="UP001318040"/>
    </source>
</evidence>
<reference evidence="7 8" key="1">
    <citation type="submission" date="2025-04" db="UniProtKB">
        <authorList>
            <consortium name="RefSeq"/>
        </authorList>
    </citation>
    <scope>IDENTIFICATION</scope>
    <source>
        <tissue evidence="7 8">Sperm</tissue>
    </source>
</reference>
<dbReference type="PANTHER" id="PTHR43245">
    <property type="entry name" value="BIFUNCTIONAL POLYMYXIN RESISTANCE PROTEIN ARNA"/>
    <property type="match status" value="1"/>
</dbReference>
<keyword evidence="4" id="KW-0812">Transmembrane</keyword>
<gene>
    <name evidence="7 8" type="primary">SDR42E1</name>
</gene>
<evidence type="ECO:0000313" key="8">
    <source>
        <dbReference type="RefSeq" id="XP_032830670.1"/>
    </source>
</evidence>
<dbReference type="PANTHER" id="PTHR43245:SF51">
    <property type="entry name" value="SHORT CHAIN DEHYDROGENASE_REDUCTASE FAMILY 42E, MEMBER 2"/>
    <property type="match status" value="1"/>
</dbReference>
<dbReference type="RefSeq" id="XP_032830670.1">
    <property type="nucleotide sequence ID" value="XM_032974779.1"/>
</dbReference>
<feature type="domain" description="3-beta hydroxysteroid dehydrogenase/isomerase" evidence="5">
    <location>
        <begin position="17"/>
        <end position="289"/>
    </location>
</feature>
<organism evidence="6 7">
    <name type="scientific">Petromyzon marinus</name>
    <name type="common">Sea lamprey</name>
    <dbReference type="NCBI Taxonomy" id="7757"/>
    <lineage>
        <taxon>Eukaryota</taxon>
        <taxon>Metazoa</taxon>
        <taxon>Chordata</taxon>
        <taxon>Craniata</taxon>
        <taxon>Vertebrata</taxon>
        <taxon>Cyclostomata</taxon>
        <taxon>Hyperoartia</taxon>
        <taxon>Petromyzontiformes</taxon>
        <taxon>Petromyzontidae</taxon>
        <taxon>Petromyzon</taxon>
    </lineage>
</organism>
<evidence type="ECO:0000256" key="1">
    <source>
        <dbReference type="ARBA" id="ARBA00009219"/>
    </source>
</evidence>
<evidence type="ECO:0000313" key="7">
    <source>
        <dbReference type="RefSeq" id="XP_032830669.1"/>
    </source>
</evidence>
<feature type="transmembrane region" description="Helical" evidence="4">
    <location>
        <begin position="291"/>
        <end position="311"/>
    </location>
</feature>
<sequence length="408" mass="44471">MDIAEGAAEVDGGEKFVITGGGGYFGCRLGAALAAQGHRVLLLDLVPPPPSVPLAPGIDFRQGDVTDERCLESAFAGADCVFHTASFGMSGREQLKRRRIEDVNVGGTEAVLRACVSACVPRLVYTSTYNVVFGGQVIENGDESLPYLPLHKHPDNYSRTKAVAEMAVLRADGSALASHRPGALRTCALRPAGIYGPGERRHLPRVVSYIERGLFAFVYGRPDSRVDFVHVDNLVDAHALAADALRAGRGSPAGGQAYFVSDGRPVNNFEFFRPLVEGLGYEFPRARLPLLVVYAVAFLTELLHAAVGWAVDFQPLLTRAEVYKTGVTHHFSVGKARRELGYAPAEKEFGEVVEWFRQRGHGKRRRQQQQRRRHGRFGPVLRDLVLVAIFAALVLAFLPTVTTALLDS</sequence>
<dbReference type="FunFam" id="3.40.50.720:FF:000138">
    <property type="entry name" value="Short-chain dehydrogenase/reductase family 42E member 1"/>
    <property type="match status" value="1"/>
</dbReference>
<keyword evidence="4" id="KW-1133">Transmembrane helix</keyword>